<evidence type="ECO:0000313" key="3">
    <source>
        <dbReference type="Proteomes" id="UP000838756"/>
    </source>
</evidence>
<evidence type="ECO:0000256" key="1">
    <source>
        <dbReference type="SAM" id="MobiDB-lite"/>
    </source>
</evidence>
<dbReference type="EMBL" id="CAKXAJ010011190">
    <property type="protein sequence ID" value="CAH2212360.1"/>
    <property type="molecule type" value="Genomic_DNA"/>
</dbReference>
<protein>
    <submittedName>
        <fullName evidence="2">Jg21886 protein</fullName>
    </submittedName>
</protein>
<feature type="compositionally biased region" description="Acidic residues" evidence="1">
    <location>
        <begin position="286"/>
        <end position="298"/>
    </location>
</feature>
<dbReference type="Proteomes" id="UP000838756">
    <property type="component" value="Unassembled WGS sequence"/>
</dbReference>
<feature type="compositionally biased region" description="Basic and acidic residues" evidence="1">
    <location>
        <begin position="379"/>
        <end position="394"/>
    </location>
</feature>
<comment type="caution">
    <text evidence="2">The sequence shown here is derived from an EMBL/GenBank/DDBJ whole genome shotgun (WGS) entry which is preliminary data.</text>
</comment>
<feature type="region of interest" description="Disordered" evidence="1">
    <location>
        <begin position="278"/>
        <end position="298"/>
    </location>
</feature>
<feature type="compositionally biased region" description="Basic residues" evidence="1">
    <location>
        <begin position="399"/>
        <end position="408"/>
    </location>
</feature>
<evidence type="ECO:0000313" key="2">
    <source>
        <dbReference type="EMBL" id="CAH2212360.1"/>
    </source>
</evidence>
<name>A0A8S4QQ49_9NEOP</name>
<accession>A0A8S4QQ49</accession>
<dbReference type="PANTHER" id="PTHR46704">
    <property type="entry name" value="CXC DOMAIN-CONTAINING PROTEIN-RELATED"/>
    <property type="match status" value="1"/>
</dbReference>
<keyword evidence="3" id="KW-1185">Reference proteome</keyword>
<dbReference type="PANTHER" id="PTHR46704:SF1">
    <property type="entry name" value="TELOMERE LENGTH REGULATION PROTEIN TEL2 HOMOLOG"/>
    <property type="match status" value="1"/>
</dbReference>
<gene>
    <name evidence="2" type="primary">jg21886</name>
    <name evidence="2" type="ORF">PAEG_LOCUS3487</name>
</gene>
<reference evidence="2" key="1">
    <citation type="submission" date="2022-03" db="EMBL/GenBank/DDBJ databases">
        <authorList>
            <person name="Lindestad O."/>
        </authorList>
    </citation>
    <scope>NUCLEOTIDE SEQUENCE</scope>
</reference>
<organism evidence="2 3">
    <name type="scientific">Pararge aegeria aegeria</name>
    <dbReference type="NCBI Taxonomy" id="348720"/>
    <lineage>
        <taxon>Eukaryota</taxon>
        <taxon>Metazoa</taxon>
        <taxon>Ecdysozoa</taxon>
        <taxon>Arthropoda</taxon>
        <taxon>Hexapoda</taxon>
        <taxon>Insecta</taxon>
        <taxon>Pterygota</taxon>
        <taxon>Neoptera</taxon>
        <taxon>Endopterygota</taxon>
        <taxon>Lepidoptera</taxon>
        <taxon>Glossata</taxon>
        <taxon>Ditrysia</taxon>
        <taxon>Papilionoidea</taxon>
        <taxon>Nymphalidae</taxon>
        <taxon>Satyrinae</taxon>
        <taxon>Satyrini</taxon>
        <taxon>Parargina</taxon>
        <taxon>Pararge</taxon>
    </lineage>
</organism>
<proteinExistence type="predicted"/>
<feature type="compositionally biased region" description="Acidic residues" evidence="1">
    <location>
        <begin position="331"/>
        <end position="351"/>
    </location>
</feature>
<dbReference type="OrthoDB" id="6753017at2759"/>
<dbReference type="AlphaFoldDB" id="A0A8S4QQ49"/>
<feature type="region of interest" description="Disordered" evidence="1">
    <location>
        <begin position="325"/>
        <end position="408"/>
    </location>
</feature>
<sequence>MYLITYLKNEANLKISQAIEDADTLIFRTALNVAEQSQKKVIVVGTDVDLATLIIDLTPNDKHIAMWKPNILSKPDVIYETGKNNKLKNILLFAHAFTGCDTVSSIFNKGKQSLLNLIQKESTVRQEVQKFYEPRSTVEDIKEAGERIMLKLFGSDLNSINQCRIDRFSVSVTNTKTVNLATLPPTASATHQHALRTYYQVQTWLNNPLRAEDWGWEKTETLFLPTRITEPLAPAELLKLVHCSCTTSGCSKICSCRKAGMKCSRSCKGWKDETCTNASDIADNINDGDEDEDDDDENENFEYGMIVDQQNTSHPAYRKIIQSIYGSNLDTDSDENDEPEETMVEEEEEIEESRSQEEKEGEEEEGREGQTAGNPPSNVDKEVAHSVPHTEEPSTSKSPQKKRRKRCI</sequence>